<dbReference type="AlphaFoldDB" id="A0A9F2MZK1"/>
<evidence type="ECO:0000313" key="3">
    <source>
        <dbReference type="Proteomes" id="UP000695026"/>
    </source>
</evidence>
<keyword evidence="3" id="KW-1185">Reference proteome</keyword>
<evidence type="ECO:0000256" key="2">
    <source>
        <dbReference type="SAM" id="Phobius"/>
    </source>
</evidence>
<protein>
    <submittedName>
        <fullName evidence="4">Uncharacterized protein LOC103063802 isoform X1</fullName>
    </submittedName>
</protein>
<dbReference type="KEGG" id="pbi:103063802"/>
<accession>A0A9F2MZK1</accession>
<keyword evidence="2" id="KW-0812">Transmembrane</keyword>
<keyword evidence="2" id="KW-0472">Membrane</keyword>
<proteinExistence type="predicted"/>
<feature type="region of interest" description="Disordered" evidence="1">
    <location>
        <begin position="256"/>
        <end position="281"/>
    </location>
</feature>
<gene>
    <name evidence="4" type="primary">LOC103063802</name>
</gene>
<feature type="region of interest" description="Disordered" evidence="1">
    <location>
        <begin position="143"/>
        <end position="168"/>
    </location>
</feature>
<evidence type="ECO:0000313" key="4">
    <source>
        <dbReference type="RefSeq" id="XP_007427109.1"/>
    </source>
</evidence>
<name>A0A9F2MZK1_PYTBI</name>
<dbReference type="GeneID" id="103063802"/>
<organism evidence="3 4">
    <name type="scientific">Python bivittatus</name>
    <name type="common">Burmese python</name>
    <name type="synonym">Python molurus bivittatus</name>
    <dbReference type="NCBI Taxonomy" id="176946"/>
    <lineage>
        <taxon>Eukaryota</taxon>
        <taxon>Metazoa</taxon>
        <taxon>Chordata</taxon>
        <taxon>Craniata</taxon>
        <taxon>Vertebrata</taxon>
        <taxon>Euteleostomi</taxon>
        <taxon>Lepidosauria</taxon>
        <taxon>Squamata</taxon>
        <taxon>Bifurcata</taxon>
        <taxon>Unidentata</taxon>
        <taxon>Episquamata</taxon>
        <taxon>Toxicofera</taxon>
        <taxon>Serpentes</taxon>
        <taxon>Henophidia</taxon>
        <taxon>Pythonidae</taxon>
        <taxon>Python</taxon>
    </lineage>
</organism>
<dbReference type="RefSeq" id="XP_007427109.1">
    <property type="nucleotide sequence ID" value="XM_007427047.2"/>
</dbReference>
<reference evidence="4" key="1">
    <citation type="submission" date="2025-08" db="UniProtKB">
        <authorList>
            <consortium name="RefSeq"/>
        </authorList>
    </citation>
    <scope>IDENTIFICATION</scope>
    <source>
        <tissue evidence="4">Liver</tissue>
    </source>
</reference>
<evidence type="ECO:0000256" key="1">
    <source>
        <dbReference type="SAM" id="MobiDB-lite"/>
    </source>
</evidence>
<keyword evidence="2" id="KW-1133">Transmembrane helix</keyword>
<dbReference type="OrthoDB" id="9047411at2759"/>
<dbReference type="OMA" id="RINRCTD"/>
<sequence>MEKDLKGLKEGGCQWRTCVRMSRVEASRAHLANFEFHPKQRKKIVASPKVAWKEEDDEEEGSDERIVRRAVRKYPEDAEEHREVGHRQISIPVGRAEANCPEVLARGTLAAIVAALAFLGFFSTSVLLVVAVCVLRLVDKQRKTGKEGKTGYSPPRRSLPPIPPPRPERTYMTVKPHGYERRQPATPCATEGAYLSADELNPGPRTVLNRHHQNMNVSPRPKSAPEGEYVSPEKLQPCSILPLAKKCVTVEESDPAAIMGGSPEIGMTPRGRDSHIYEEVE</sequence>
<feature type="compositionally biased region" description="Basic and acidic residues" evidence="1">
    <location>
        <begin position="270"/>
        <end position="281"/>
    </location>
</feature>
<feature type="transmembrane region" description="Helical" evidence="2">
    <location>
        <begin position="109"/>
        <end position="138"/>
    </location>
</feature>
<dbReference type="Proteomes" id="UP000695026">
    <property type="component" value="Unplaced"/>
</dbReference>